<reference evidence="2 3" key="1">
    <citation type="submission" date="2018-06" db="EMBL/GenBank/DDBJ databases">
        <title>Extensive metabolic versatility and redundancy in microbially diverse, dynamic hydrothermal sediments.</title>
        <authorList>
            <person name="Dombrowski N."/>
            <person name="Teske A."/>
            <person name="Baker B.J."/>
        </authorList>
    </citation>
    <scope>NUCLEOTIDE SEQUENCE [LARGE SCALE GENOMIC DNA]</scope>
    <source>
        <strain evidence="2">B34_G17</strain>
    </source>
</reference>
<proteinExistence type="predicted"/>
<comment type="caution">
    <text evidence="2">The sequence shown here is derived from an EMBL/GenBank/DDBJ whole genome shotgun (WGS) entry which is preliminary data.</text>
</comment>
<dbReference type="InterPro" id="IPR050312">
    <property type="entry name" value="IolE/XylAMocC-like"/>
</dbReference>
<dbReference type="Gene3D" id="3.20.20.150">
    <property type="entry name" value="Divalent-metal-dependent TIM barrel enzymes"/>
    <property type="match status" value="1"/>
</dbReference>
<dbReference type="PANTHER" id="PTHR12110:SF21">
    <property type="entry name" value="XYLOSE ISOMERASE-LIKE TIM BARREL DOMAIN-CONTAINING PROTEIN"/>
    <property type="match status" value="1"/>
</dbReference>
<name>A0A497EVK5_9CREN</name>
<dbReference type="Proteomes" id="UP000272051">
    <property type="component" value="Unassembled WGS sequence"/>
</dbReference>
<evidence type="ECO:0000313" key="3">
    <source>
        <dbReference type="Proteomes" id="UP000272051"/>
    </source>
</evidence>
<evidence type="ECO:0000259" key="1">
    <source>
        <dbReference type="Pfam" id="PF01261"/>
    </source>
</evidence>
<sequence length="306" mass="34736">MSERQSPLKVSEKGKGLSGVVTPKLFDMVTIGCPIWLGDRRSWKEKVREAYEAGFNYIELSLDYPWPLLDRDTPEAIVNETRKFGLDVIFHGCWRDVKLSSPIEGVRKASVSYVIDVAKAAGEIHPTYFILHLSTDQAVNQIEEYGDLFVEAAISSLKEVLEEAEKLGVEIVVENDPMHFMTTVDQVAEVLRRVDVEFCFDIGHAYAYTVRKERCADVDELISSWFKALGAKIIGAHVYDCIIRDHWVEEHVAPSENSQLIQAFLRATRNKFVKLNFITIEAFRKPDGSPVKFKELKGIVKLLTNI</sequence>
<organism evidence="2 3">
    <name type="scientific">Thermoproteota archaeon</name>
    <dbReference type="NCBI Taxonomy" id="2056631"/>
    <lineage>
        <taxon>Archaea</taxon>
        <taxon>Thermoproteota</taxon>
    </lineage>
</organism>
<dbReference type="PANTHER" id="PTHR12110">
    <property type="entry name" value="HYDROXYPYRUVATE ISOMERASE"/>
    <property type="match status" value="1"/>
</dbReference>
<accession>A0A497EVK5</accession>
<dbReference type="EMBL" id="QMQX01000120">
    <property type="protein sequence ID" value="RLE51265.1"/>
    <property type="molecule type" value="Genomic_DNA"/>
</dbReference>
<dbReference type="InterPro" id="IPR013022">
    <property type="entry name" value="Xyl_isomerase-like_TIM-brl"/>
</dbReference>
<dbReference type="AlphaFoldDB" id="A0A497EVK5"/>
<dbReference type="InterPro" id="IPR036237">
    <property type="entry name" value="Xyl_isomerase-like_sf"/>
</dbReference>
<dbReference type="Pfam" id="PF01261">
    <property type="entry name" value="AP_endonuc_2"/>
    <property type="match status" value="1"/>
</dbReference>
<feature type="domain" description="Xylose isomerase-like TIM barrel" evidence="1">
    <location>
        <begin position="47"/>
        <end position="241"/>
    </location>
</feature>
<gene>
    <name evidence="2" type="ORF">DRJ33_06235</name>
</gene>
<evidence type="ECO:0000313" key="2">
    <source>
        <dbReference type="EMBL" id="RLE51265.1"/>
    </source>
</evidence>
<protein>
    <recommendedName>
        <fullName evidence="1">Xylose isomerase-like TIM barrel domain-containing protein</fullName>
    </recommendedName>
</protein>
<dbReference type="SUPFAM" id="SSF51658">
    <property type="entry name" value="Xylose isomerase-like"/>
    <property type="match status" value="1"/>
</dbReference>